<evidence type="ECO:0000313" key="4">
    <source>
        <dbReference type="Proteomes" id="UP000601435"/>
    </source>
</evidence>
<sequence>MSCQPSWKEAVHYVAEVQRSTVQGSRLGVLHNVAANSAGKKSCWRQALQLLGCRELSGTHEKNLLVAHGIAVDACARAASWASALQGLHAWASQGGEPSPVALGAAARGLAAKEGPRAWQQAAQLLTMEPPSIFVGNAVLSACSRERLSQQGLQLLSAMRQQGPQPDAASYNIVLGLCADEGHVEQAGRLLREARHQDVETNLLMYNLVMKSSLSASRWESAANVLLAMSSDSVPSDEISSSTSVASCARGGPWRFCLALLATLPVGWRGRSGGMVAFSTAGSAAIQALQWASAHTLLDEVRRAQLQTDTDTFAALSTACMAGTASNLATDRRHWQLAAGLLKTCKQRHGVLPETSVGPSVATFSKSSQWLAGIQLVARLRTSGVRPHLICFNSAAMSTWSLVSSMLSGMVLGALEPDVASWNALLVANPWEKGTETLEAMASLQVELDRVSVSTRLGKMTSAPWRTSLKALESTQRSTPNSVDVILAAALLRGSAARRSWQESLQLRASLCWADCADLDDEGLQNAALGALQD</sequence>
<dbReference type="Gene3D" id="1.25.40.10">
    <property type="entry name" value="Tetratricopeptide repeat domain"/>
    <property type="match status" value="2"/>
</dbReference>
<dbReference type="PANTHER" id="PTHR47447:SF17">
    <property type="entry name" value="OS12G0638900 PROTEIN"/>
    <property type="match status" value="1"/>
</dbReference>
<dbReference type="PANTHER" id="PTHR47447">
    <property type="entry name" value="OS03G0856100 PROTEIN"/>
    <property type="match status" value="1"/>
</dbReference>
<dbReference type="PROSITE" id="PS51375">
    <property type="entry name" value="PPR"/>
    <property type="match status" value="1"/>
</dbReference>
<feature type="repeat" description="PPR" evidence="2">
    <location>
        <begin position="167"/>
        <end position="201"/>
    </location>
</feature>
<organism evidence="3 4">
    <name type="scientific">Symbiodinium necroappetens</name>
    <dbReference type="NCBI Taxonomy" id="1628268"/>
    <lineage>
        <taxon>Eukaryota</taxon>
        <taxon>Sar</taxon>
        <taxon>Alveolata</taxon>
        <taxon>Dinophyceae</taxon>
        <taxon>Suessiales</taxon>
        <taxon>Symbiodiniaceae</taxon>
        <taxon>Symbiodinium</taxon>
    </lineage>
</organism>
<dbReference type="InterPro" id="IPR002885">
    <property type="entry name" value="PPR_rpt"/>
</dbReference>
<evidence type="ECO:0008006" key="5">
    <source>
        <dbReference type="Google" id="ProtNLM"/>
    </source>
</evidence>
<dbReference type="AlphaFoldDB" id="A0A812WN76"/>
<name>A0A812WN76_9DINO</name>
<gene>
    <name evidence="3" type="ORF">SNEC2469_LOCUS20016</name>
</gene>
<evidence type="ECO:0000256" key="1">
    <source>
        <dbReference type="ARBA" id="ARBA00022737"/>
    </source>
</evidence>
<dbReference type="OrthoDB" id="185373at2759"/>
<keyword evidence="1" id="KW-0677">Repeat</keyword>
<dbReference type="InterPro" id="IPR011990">
    <property type="entry name" value="TPR-like_helical_dom_sf"/>
</dbReference>
<proteinExistence type="predicted"/>
<dbReference type="Pfam" id="PF13812">
    <property type="entry name" value="PPR_3"/>
    <property type="match status" value="1"/>
</dbReference>
<dbReference type="EMBL" id="CAJNJA010034572">
    <property type="protein sequence ID" value="CAE7694774.1"/>
    <property type="molecule type" value="Genomic_DNA"/>
</dbReference>
<evidence type="ECO:0000313" key="3">
    <source>
        <dbReference type="EMBL" id="CAE7694774.1"/>
    </source>
</evidence>
<protein>
    <recommendedName>
        <fullName evidence="5">Pentatricopeptide repeat-containing protein, chloroplastic</fullName>
    </recommendedName>
</protein>
<reference evidence="3" key="1">
    <citation type="submission" date="2021-02" db="EMBL/GenBank/DDBJ databases">
        <authorList>
            <person name="Dougan E. K."/>
            <person name="Rhodes N."/>
            <person name="Thang M."/>
            <person name="Chan C."/>
        </authorList>
    </citation>
    <scope>NUCLEOTIDE SEQUENCE</scope>
</reference>
<dbReference type="Proteomes" id="UP000601435">
    <property type="component" value="Unassembled WGS sequence"/>
</dbReference>
<comment type="caution">
    <text evidence="3">The sequence shown here is derived from an EMBL/GenBank/DDBJ whole genome shotgun (WGS) entry which is preliminary data.</text>
</comment>
<evidence type="ECO:0000256" key="2">
    <source>
        <dbReference type="PROSITE-ProRule" id="PRU00708"/>
    </source>
</evidence>
<keyword evidence="4" id="KW-1185">Reference proteome</keyword>
<accession>A0A812WN76</accession>